<evidence type="ECO:0000256" key="2">
    <source>
        <dbReference type="ARBA" id="ARBA00022801"/>
    </source>
</evidence>
<dbReference type="CDD" id="cd01629">
    <property type="entry name" value="HAD_EP"/>
    <property type="match status" value="1"/>
</dbReference>
<dbReference type="EC" id="3.1.3.77" evidence="4"/>
<evidence type="ECO:0000256" key="3">
    <source>
        <dbReference type="ARBA" id="ARBA00023167"/>
    </source>
</evidence>
<reference evidence="5 6" key="1">
    <citation type="submission" date="2016-11" db="EMBL/GenBank/DDBJ databases">
        <authorList>
            <person name="Jaros S."/>
            <person name="Januszkiewicz K."/>
            <person name="Wedrychowicz H."/>
        </authorList>
    </citation>
    <scope>NUCLEOTIDE SEQUENCE [LARGE SCALE GENOMIC DNA]</scope>
    <source>
        <strain evidence="5 6">DSM 19980</strain>
    </source>
</reference>
<accession>A0A1M4UND0</accession>
<dbReference type="NCBIfam" id="TIGR01549">
    <property type="entry name" value="HAD-SF-IA-v1"/>
    <property type="match status" value="1"/>
</dbReference>
<dbReference type="GO" id="GO:0000287">
    <property type="term" value="F:magnesium ion binding"/>
    <property type="evidence" value="ECO:0007669"/>
    <property type="project" value="UniProtKB-UniRule"/>
</dbReference>
<comment type="pathway">
    <text evidence="4">Amino-acid biosynthesis; L-methionine biosynthesis via salvage pathway; L-methionine from S-methyl-5-thio-alpha-D-ribose 1-phosphate: step 4/6.</text>
</comment>
<dbReference type="PANTHER" id="PTHR20371:SF1">
    <property type="entry name" value="ENOLASE-PHOSPHATASE E1"/>
    <property type="match status" value="1"/>
</dbReference>
<dbReference type="Gene3D" id="1.10.720.60">
    <property type="match status" value="1"/>
</dbReference>
<name>A0A1M4UND0_9GAMM</name>
<keyword evidence="3 4" id="KW-0486">Methionine biosynthesis</keyword>
<dbReference type="Gene3D" id="3.40.50.1000">
    <property type="entry name" value="HAD superfamily/HAD-like"/>
    <property type="match status" value="1"/>
</dbReference>
<comment type="cofactor">
    <cofactor evidence="4">
        <name>Mg(2+)</name>
        <dbReference type="ChEBI" id="CHEBI:18420"/>
    </cofactor>
    <text evidence="4">Binds 1 Mg(2+) ion per subunit.</text>
</comment>
<evidence type="ECO:0000313" key="6">
    <source>
        <dbReference type="Proteomes" id="UP000184346"/>
    </source>
</evidence>
<dbReference type="Pfam" id="PF00702">
    <property type="entry name" value="Hydrolase"/>
    <property type="match status" value="1"/>
</dbReference>
<dbReference type="SFLD" id="SFLDG01133">
    <property type="entry name" value="C1.5.4:_Enolase-phosphatase_Li"/>
    <property type="match status" value="1"/>
</dbReference>
<protein>
    <recommendedName>
        <fullName evidence="4">Enolase-phosphatase E1</fullName>
        <ecNumber evidence="4">3.1.3.77</ecNumber>
    </recommendedName>
    <alternativeName>
        <fullName evidence="4">2,3-diketo-5-methylthio-1-phosphopentane phosphatase</fullName>
    </alternativeName>
</protein>
<comment type="similarity">
    <text evidence="4">Belongs to the HAD-like hydrolase superfamily. MasA/MtnC family.</text>
</comment>
<dbReference type="SFLD" id="SFLDS00003">
    <property type="entry name" value="Haloacid_Dehalogenase"/>
    <property type="match status" value="1"/>
</dbReference>
<keyword evidence="2 4" id="KW-0378">Hydrolase</keyword>
<evidence type="ECO:0000256" key="1">
    <source>
        <dbReference type="ARBA" id="ARBA00022605"/>
    </source>
</evidence>
<keyword evidence="4" id="KW-0479">Metal-binding</keyword>
<proteinExistence type="inferred from homology"/>
<dbReference type="AlphaFoldDB" id="A0A1M4UND0"/>
<dbReference type="GO" id="GO:0043715">
    <property type="term" value="F:2,3-diketo-5-methylthiopentyl-1-phosphate enolase activity"/>
    <property type="evidence" value="ECO:0007669"/>
    <property type="project" value="UniProtKB-UniRule"/>
</dbReference>
<comment type="catalytic activity">
    <reaction evidence="4">
        <text>5-methylsulfanyl-2,3-dioxopentyl phosphate + H2O = 1,2-dihydroxy-5-(methylsulfanyl)pent-1-en-3-one + phosphate</text>
        <dbReference type="Rhea" id="RHEA:21700"/>
        <dbReference type="ChEBI" id="CHEBI:15377"/>
        <dbReference type="ChEBI" id="CHEBI:43474"/>
        <dbReference type="ChEBI" id="CHEBI:49252"/>
        <dbReference type="ChEBI" id="CHEBI:58828"/>
        <dbReference type="EC" id="3.1.3.77"/>
    </reaction>
</comment>
<sequence length="227" mass="24892">MIRAIVMDIEGTTGSIRFGRDVLFPYARRRMAAFVRQRGEDPAVADQLAATRELAGEPEADRERLVAILDEWIAADRRVTPLKALQGMIWEEGYRRGDLTGHVYPDAVEGMKAWHAAGIPLYIFSSGSARAQKLLFAHSEAGDLTPLLTDYFDTTTGPKKEAESYRRIAAHLGLAGHEILFLSDVVDELDAAAAADFHTTQLVREAGMITGDHPVAASFTAVRLPES</sequence>
<comment type="function">
    <text evidence="4">Bifunctional enzyme that catalyzes the enolization of 2,3-diketo-5-methylthiopentyl-1-phosphate (DK-MTP-1-P) into the intermediate 2-hydroxy-3-keto-5-methylthiopentenyl-1-phosphate (HK-MTPenyl-1-P), which is then dephosphorylated to form the acireductone 1,2-dihydroxy-3-keto-5-methylthiopentene (DHK-MTPene).</text>
</comment>
<dbReference type="GO" id="GO:0043716">
    <property type="term" value="F:2-hydroxy-3-keto-5-methylthiopentenyl-1-phosphate phosphatase activity"/>
    <property type="evidence" value="ECO:0007669"/>
    <property type="project" value="UniProtKB-UniRule"/>
</dbReference>
<dbReference type="PANTHER" id="PTHR20371">
    <property type="entry name" value="ENOLASE-PHOSPHATASE E1"/>
    <property type="match status" value="1"/>
</dbReference>
<dbReference type="OrthoDB" id="9797416at2"/>
<gene>
    <name evidence="4" type="primary">mtnC</name>
    <name evidence="5" type="ORF">SAMN02745148_00704</name>
</gene>
<dbReference type="HAMAP" id="MF_01681">
    <property type="entry name" value="Salvage_MtnC"/>
    <property type="match status" value="1"/>
</dbReference>
<dbReference type="SFLD" id="SFLDG01129">
    <property type="entry name" value="C1.5:_HAD__Beta-PGM__Phosphata"/>
    <property type="match status" value="1"/>
</dbReference>
<dbReference type="InterPro" id="IPR036412">
    <property type="entry name" value="HAD-like_sf"/>
</dbReference>
<dbReference type="EMBL" id="FQUJ01000003">
    <property type="protein sequence ID" value="SHE58229.1"/>
    <property type="molecule type" value="Genomic_DNA"/>
</dbReference>
<dbReference type="InterPro" id="IPR023214">
    <property type="entry name" value="HAD_sf"/>
</dbReference>
<dbReference type="InterPro" id="IPR006439">
    <property type="entry name" value="HAD-SF_hydro_IA"/>
</dbReference>
<dbReference type="SUPFAM" id="SSF56784">
    <property type="entry name" value="HAD-like"/>
    <property type="match status" value="1"/>
</dbReference>
<keyword evidence="4" id="KW-0460">Magnesium</keyword>
<keyword evidence="1 4" id="KW-0028">Amino-acid biosynthesis</keyword>
<dbReference type="GO" id="GO:0019509">
    <property type="term" value="P:L-methionine salvage from methylthioadenosine"/>
    <property type="evidence" value="ECO:0007669"/>
    <property type="project" value="UniProtKB-UniRule"/>
</dbReference>
<dbReference type="SFLD" id="SFLDF00044">
    <property type="entry name" value="enolase-phosphatase"/>
    <property type="match status" value="1"/>
</dbReference>
<dbReference type="NCBIfam" id="TIGR01691">
    <property type="entry name" value="enolase-ppase"/>
    <property type="match status" value="1"/>
</dbReference>
<evidence type="ECO:0000256" key="4">
    <source>
        <dbReference type="HAMAP-Rule" id="MF_01681"/>
    </source>
</evidence>
<dbReference type="STRING" id="1121942.SAMN02745148_00704"/>
<dbReference type="UniPathway" id="UPA00904">
    <property type="reaction ID" value="UER00876"/>
</dbReference>
<comment type="pathway">
    <text evidence="4">Amino-acid biosynthesis; L-methionine biosynthesis via salvage pathway; L-methionine from S-methyl-5-thio-alpha-D-ribose 1-phosphate: step 3/6.</text>
</comment>
<dbReference type="GO" id="GO:0043874">
    <property type="term" value="F:acireductone synthase activity"/>
    <property type="evidence" value="ECO:0007669"/>
    <property type="project" value="UniProtKB-EC"/>
</dbReference>
<dbReference type="InterPro" id="IPR023943">
    <property type="entry name" value="Enolase-ppase_E1"/>
</dbReference>
<dbReference type="Proteomes" id="UP000184346">
    <property type="component" value="Unassembled WGS sequence"/>
</dbReference>
<dbReference type="RefSeq" id="WP_072819790.1">
    <property type="nucleotide sequence ID" value="NZ_FQUJ01000003.1"/>
</dbReference>
<evidence type="ECO:0000313" key="5">
    <source>
        <dbReference type="EMBL" id="SHE58229.1"/>
    </source>
</evidence>
<comment type="subunit">
    <text evidence="4">Monomer.</text>
</comment>
<organism evidence="5 6">
    <name type="scientific">Modicisalibacter ilicicola DSM 19980</name>
    <dbReference type="NCBI Taxonomy" id="1121942"/>
    <lineage>
        <taxon>Bacteria</taxon>
        <taxon>Pseudomonadati</taxon>
        <taxon>Pseudomonadota</taxon>
        <taxon>Gammaproteobacteria</taxon>
        <taxon>Oceanospirillales</taxon>
        <taxon>Halomonadaceae</taxon>
        <taxon>Modicisalibacter</taxon>
    </lineage>
</organism>
<keyword evidence="6" id="KW-1185">Reference proteome</keyword>